<reference evidence="2 3" key="1">
    <citation type="submission" date="2018-07" db="EMBL/GenBank/DDBJ databases">
        <title>Pseudomonas laoshanensis sp. nov., isolated from soil.</title>
        <authorList>
            <person name="Sun J."/>
            <person name="Yu L."/>
            <person name="Wang M."/>
            <person name="Zhang C."/>
        </authorList>
    </citation>
    <scope>NUCLEOTIDE SEQUENCE [LARGE SCALE GENOMIC DNA]</scope>
    <source>
        <strain evidence="2 3">Y22</strain>
    </source>
</reference>
<dbReference type="Proteomes" id="UP000463138">
    <property type="component" value="Unassembled WGS sequence"/>
</dbReference>
<dbReference type="GO" id="GO:0032259">
    <property type="term" value="P:methylation"/>
    <property type="evidence" value="ECO:0007669"/>
    <property type="project" value="UniProtKB-KW"/>
</dbReference>
<sequence>MNMPASYFDKMFEASEDPWAFRERWYEKRKRDLTLASLLRQQYQRVFEPGCANGELSLALAERSVGFLGLDICERAVALARARLAQQSAATINLGQVPEDWPAGSFDLIVLSELGYYLDEEQWVRVIQLAQQSLRPHGTLLACHWLHPIEGCPMDGARVHQLLAQHLKLHRNVRHEEADFLLEVWSSDLAPMRLQERVT</sequence>
<dbReference type="Gene3D" id="3.40.50.150">
    <property type="entry name" value="Vaccinia Virus protein VP39"/>
    <property type="match status" value="1"/>
</dbReference>
<dbReference type="GO" id="GO:0010420">
    <property type="term" value="F:polyprenyldihydroxybenzoate methyltransferase activity"/>
    <property type="evidence" value="ECO:0007669"/>
    <property type="project" value="TreeGrafter"/>
</dbReference>
<accession>A0A7V7GVV0</accession>
<organism evidence="2 3">
    <name type="scientific">Halopseudomonas laoshanensis</name>
    <dbReference type="NCBI Taxonomy" id="2268758"/>
    <lineage>
        <taxon>Bacteria</taxon>
        <taxon>Pseudomonadati</taxon>
        <taxon>Pseudomonadota</taxon>
        <taxon>Gammaproteobacteria</taxon>
        <taxon>Pseudomonadales</taxon>
        <taxon>Pseudomonadaceae</taxon>
        <taxon>Halopseudomonas</taxon>
    </lineage>
</organism>
<keyword evidence="3" id="KW-1185">Reference proteome</keyword>
<dbReference type="AlphaFoldDB" id="A0A7V7GVV0"/>
<name>A0A7V7GVV0_9GAMM</name>
<dbReference type="RefSeq" id="WP_149331227.1">
    <property type="nucleotide sequence ID" value="NZ_QOVF01000001.1"/>
</dbReference>
<gene>
    <name evidence="2" type="ORF">DT594_02575</name>
</gene>
<keyword evidence="2" id="KW-0808">Transferase</keyword>
<dbReference type="InterPro" id="IPR041698">
    <property type="entry name" value="Methyltransf_25"/>
</dbReference>
<evidence type="ECO:0000313" key="3">
    <source>
        <dbReference type="Proteomes" id="UP000463138"/>
    </source>
</evidence>
<feature type="domain" description="Methyltransferase" evidence="1">
    <location>
        <begin position="46"/>
        <end position="138"/>
    </location>
</feature>
<dbReference type="PANTHER" id="PTHR43464:SF89">
    <property type="entry name" value="METHYLTRANSFERASE"/>
    <property type="match status" value="1"/>
</dbReference>
<dbReference type="EMBL" id="QOVF01000001">
    <property type="protein sequence ID" value="KAA0696262.1"/>
    <property type="molecule type" value="Genomic_DNA"/>
</dbReference>
<evidence type="ECO:0000313" key="2">
    <source>
        <dbReference type="EMBL" id="KAA0696262.1"/>
    </source>
</evidence>
<evidence type="ECO:0000259" key="1">
    <source>
        <dbReference type="Pfam" id="PF13649"/>
    </source>
</evidence>
<dbReference type="Pfam" id="PF13649">
    <property type="entry name" value="Methyltransf_25"/>
    <property type="match status" value="1"/>
</dbReference>
<dbReference type="OrthoDB" id="116799at2"/>
<protein>
    <submittedName>
        <fullName evidence="2">Class I SAM-dependent methyltransferase</fullName>
    </submittedName>
</protein>
<dbReference type="InterPro" id="IPR029063">
    <property type="entry name" value="SAM-dependent_MTases_sf"/>
</dbReference>
<comment type="caution">
    <text evidence="2">The sequence shown here is derived from an EMBL/GenBank/DDBJ whole genome shotgun (WGS) entry which is preliminary data.</text>
</comment>
<dbReference type="PANTHER" id="PTHR43464">
    <property type="entry name" value="METHYLTRANSFERASE"/>
    <property type="match status" value="1"/>
</dbReference>
<keyword evidence="2" id="KW-0489">Methyltransferase</keyword>
<proteinExistence type="predicted"/>
<dbReference type="CDD" id="cd02440">
    <property type="entry name" value="AdoMet_MTases"/>
    <property type="match status" value="1"/>
</dbReference>
<dbReference type="SUPFAM" id="SSF53335">
    <property type="entry name" value="S-adenosyl-L-methionine-dependent methyltransferases"/>
    <property type="match status" value="1"/>
</dbReference>